<accession>A0ABV4SHX3</accession>
<dbReference type="RefSeq" id="WP_372563354.1">
    <property type="nucleotide sequence ID" value="NZ_JBGOSP010000008.1"/>
</dbReference>
<proteinExistence type="predicted"/>
<gene>
    <name evidence="2" type="ORF">ACEG43_18045</name>
</gene>
<evidence type="ECO:0000256" key="1">
    <source>
        <dbReference type="SAM" id="MobiDB-lite"/>
    </source>
</evidence>
<feature type="region of interest" description="Disordered" evidence="1">
    <location>
        <begin position="1"/>
        <end position="26"/>
    </location>
</feature>
<name>A0ABV4SHX3_9ACTN</name>
<organism evidence="2 3">
    <name type="scientific">Streptomyces aureus</name>
    <dbReference type="NCBI Taxonomy" id="193461"/>
    <lineage>
        <taxon>Bacteria</taxon>
        <taxon>Bacillati</taxon>
        <taxon>Actinomycetota</taxon>
        <taxon>Actinomycetes</taxon>
        <taxon>Kitasatosporales</taxon>
        <taxon>Streptomycetaceae</taxon>
        <taxon>Streptomyces</taxon>
    </lineage>
</organism>
<comment type="caution">
    <text evidence="2">The sequence shown here is derived from an EMBL/GenBank/DDBJ whole genome shotgun (WGS) entry which is preliminary data.</text>
</comment>
<keyword evidence="3" id="KW-1185">Reference proteome</keyword>
<dbReference type="Proteomes" id="UP001571476">
    <property type="component" value="Unassembled WGS sequence"/>
</dbReference>
<evidence type="ECO:0000313" key="2">
    <source>
        <dbReference type="EMBL" id="MFA3838045.1"/>
    </source>
</evidence>
<sequence>MSSGTEAAAEGSGPIPAEPAKRGSEQCRRLARAPLGDVDVTQYEQESCDLSPCDTSRWASWPSIGARS</sequence>
<dbReference type="EMBL" id="JBGOSP010000008">
    <property type="protein sequence ID" value="MFA3838045.1"/>
    <property type="molecule type" value="Genomic_DNA"/>
</dbReference>
<reference evidence="2 3" key="1">
    <citation type="submission" date="2024-08" db="EMBL/GenBank/DDBJ databases">
        <title>Genome sequence of Streptomyces aureus CACIA-1.46HGO.</title>
        <authorList>
            <person name="Evangelista-Martinez Z."/>
        </authorList>
    </citation>
    <scope>NUCLEOTIDE SEQUENCE [LARGE SCALE GENOMIC DNA]</scope>
    <source>
        <strain evidence="2 3">CACIA-1.46HGO</strain>
    </source>
</reference>
<evidence type="ECO:0000313" key="3">
    <source>
        <dbReference type="Proteomes" id="UP001571476"/>
    </source>
</evidence>
<protein>
    <submittedName>
        <fullName evidence="2">Uncharacterized protein</fullName>
    </submittedName>
</protein>